<dbReference type="Pfam" id="PF04628">
    <property type="entry name" value="Sedlin_N"/>
    <property type="match status" value="1"/>
</dbReference>
<reference evidence="1 2" key="1">
    <citation type="submission" date="2024-10" db="EMBL/GenBank/DDBJ databases">
        <title>Updated reference genomes for cyclostephanoid diatoms.</title>
        <authorList>
            <person name="Roberts W.R."/>
            <person name="Alverson A.J."/>
        </authorList>
    </citation>
    <scope>NUCLEOTIDE SEQUENCE [LARGE SCALE GENOMIC DNA]</scope>
    <source>
        <strain evidence="1 2">AJA228-03</strain>
    </source>
</reference>
<sequence>MTLAALAAVSRDGTPMYLRDYVKPSDLLFNFTGLLDDDDYYDDDDIFGDVIGPRGAERSSNLMKEWPCRLHYQFILHSACHKLYEILAENKWKAPGAVGMDACWVGYLCSSDNFRAYGYVTTNVRYVTLVEDSIIDVQRQISRDKELCVLMSNVHRLYTESLLNPFAPHHDKITSSRFESGVKSLVHVYNGQRNN</sequence>
<protein>
    <submittedName>
        <fullName evidence="1">Uncharacterized protein</fullName>
    </submittedName>
</protein>
<evidence type="ECO:0000313" key="1">
    <source>
        <dbReference type="EMBL" id="KAL3827422.1"/>
    </source>
</evidence>
<name>A0ABD3ST82_9STRA</name>
<dbReference type="Proteomes" id="UP001530377">
    <property type="component" value="Unassembled WGS sequence"/>
</dbReference>
<dbReference type="EMBL" id="JALLPB020000004">
    <property type="protein sequence ID" value="KAL3827422.1"/>
    <property type="molecule type" value="Genomic_DNA"/>
</dbReference>
<gene>
    <name evidence="1" type="ORF">ACHAXA_003156</name>
</gene>
<comment type="caution">
    <text evidence="1">The sequence shown here is derived from an EMBL/GenBank/DDBJ whole genome shotgun (WGS) entry which is preliminary data.</text>
</comment>
<organism evidence="1 2">
    <name type="scientific">Cyclostephanos tholiformis</name>
    <dbReference type="NCBI Taxonomy" id="382380"/>
    <lineage>
        <taxon>Eukaryota</taxon>
        <taxon>Sar</taxon>
        <taxon>Stramenopiles</taxon>
        <taxon>Ochrophyta</taxon>
        <taxon>Bacillariophyta</taxon>
        <taxon>Coscinodiscophyceae</taxon>
        <taxon>Thalassiosirophycidae</taxon>
        <taxon>Stephanodiscales</taxon>
        <taxon>Stephanodiscaceae</taxon>
        <taxon>Cyclostephanos</taxon>
    </lineage>
</organism>
<keyword evidence="2" id="KW-1185">Reference proteome</keyword>
<dbReference type="InterPro" id="IPR006722">
    <property type="entry name" value="Sedlin"/>
</dbReference>
<proteinExistence type="predicted"/>
<dbReference type="PANTHER" id="PTHR12403">
    <property type="entry name" value="TRAFFICKING PROTEIN PARTICLE COMPLEX SUBUNIT 2"/>
    <property type="match status" value="1"/>
</dbReference>
<dbReference type="SUPFAM" id="SSF64356">
    <property type="entry name" value="SNARE-like"/>
    <property type="match status" value="1"/>
</dbReference>
<dbReference type="AlphaFoldDB" id="A0ABD3ST82"/>
<evidence type="ECO:0000313" key="2">
    <source>
        <dbReference type="Proteomes" id="UP001530377"/>
    </source>
</evidence>
<dbReference type="Gene3D" id="3.30.450.70">
    <property type="match status" value="1"/>
</dbReference>
<accession>A0ABD3ST82</accession>
<dbReference type="InterPro" id="IPR011012">
    <property type="entry name" value="Longin-like_dom_sf"/>
</dbReference>